<dbReference type="Gene3D" id="3.30.70.270">
    <property type="match status" value="1"/>
</dbReference>
<evidence type="ECO:0000259" key="2">
    <source>
        <dbReference type="PROSITE" id="PS50883"/>
    </source>
</evidence>
<dbReference type="PANTHER" id="PTHR44757">
    <property type="entry name" value="DIGUANYLATE CYCLASE DGCP"/>
    <property type="match status" value="1"/>
</dbReference>
<dbReference type="SUPFAM" id="SSF55073">
    <property type="entry name" value="Nucleotide cyclase"/>
    <property type="match status" value="1"/>
</dbReference>
<dbReference type="SMART" id="SM00052">
    <property type="entry name" value="EAL"/>
    <property type="match status" value="1"/>
</dbReference>
<evidence type="ECO:0000313" key="4">
    <source>
        <dbReference type="EMBL" id="MBB4053488.1"/>
    </source>
</evidence>
<feature type="transmembrane region" description="Helical" evidence="1">
    <location>
        <begin position="118"/>
        <end position="136"/>
    </location>
</feature>
<dbReference type="PROSITE" id="PS50887">
    <property type="entry name" value="GGDEF"/>
    <property type="match status" value="1"/>
</dbReference>
<comment type="caution">
    <text evidence="4">The sequence shown here is derived from an EMBL/GenBank/DDBJ whole genome shotgun (WGS) entry which is preliminary data.</text>
</comment>
<feature type="transmembrane region" description="Helical" evidence="1">
    <location>
        <begin position="92"/>
        <end position="112"/>
    </location>
</feature>
<keyword evidence="1" id="KW-0812">Transmembrane</keyword>
<dbReference type="CDD" id="cd01949">
    <property type="entry name" value="GGDEF"/>
    <property type="match status" value="1"/>
</dbReference>
<dbReference type="SUPFAM" id="SSF141868">
    <property type="entry name" value="EAL domain-like"/>
    <property type="match status" value="1"/>
</dbReference>
<sequence>MLSSARKTMPTLDYVSIVRSVYGDRGAMLAGAFASGLTAALTAWRSQSLPLYAVALAIILLGLVRYFNMRAFWRAAIDSDDAMAAQHWEDRATLAGATLALAHGLWCLFALWLVNDPFAELASISLSIAVMVGICARNFGLDRLVTLQLLGVIVPMGAGLAGHGDAYHAILAVLLLVLLSSFRKLAGDIRAILLSAVHGRVEASRLAAELDIAITTLEHGLCMLDENGLVTVANERAGRVFALLGIRQLANQPFGSVLAVLGASNRVSRTAVEELGSMISRRASGKVLLSLDPGQYYEVTVSSRGKRSVLLFEDITERVEAEERISFVARHDTLTNLPNRNHFGELALDELENRAETGTSSVLMIFDIDEFKHVNDSFGHVVGDKLLRQAADRLRAGLPDGTTLARLGGDEFIALSGADIESARAGARRVLDAFNEPFILDGHHLSVQVSIGMVISRTSREGLDELMTKADLALYAAKGEGKGRCQLFHQQMDIDYHYRQRLKADLREAVAAGALSLVFQPLLDISSHRVVSCEALARWTHPELGPIPPATFIPLAEEMGIISEITAFVVRSAVAECSQWAGEIGVAVNVSGRDFRGLDLPGLVDEALAESGLSAPRLELEVTETAVIEETALAQSVLESLSARGISIALDDFGTGYSSLSYLSALPFNKLKIDRSFVQDIAEDERALSLLANVARLGRDLELTVVAEGVETEDQLHAMLKHTGIQQVQGYFFSRPLPARDIAELISHLNSQTSPLLPAKRKHG</sequence>
<feature type="transmembrane region" description="Helical" evidence="1">
    <location>
        <begin position="26"/>
        <end position="44"/>
    </location>
</feature>
<dbReference type="CDD" id="cd01948">
    <property type="entry name" value="EAL"/>
    <property type="match status" value="1"/>
</dbReference>
<dbReference type="InterPro" id="IPR052155">
    <property type="entry name" value="Biofilm_reg_signaling"/>
</dbReference>
<dbReference type="RefSeq" id="WP_183312266.1">
    <property type="nucleotide sequence ID" value="NZ_JAMYXP010000008.1"/>
</dbReference>
<dbReference type="InterPro" id="IPR029787">
    <property type="entry name" value="Nucleotide_cyclase"/>
</dbReference>
<dbReference type="InterPro" id="IPR043128">
    <property type="entry name" value="Rev_trsase/Diguanyl_cyclase"/>
</dbReference>
<feature type="transmembrane region" description="Helical" evidence="1">
    <location>
        <begin position="50"/>
        <end position="67"/>
    </location>
</feature>
<keyword evidence="1" id="KW-0472">Membrane</keyword>
<accession>A0A7W6ND00</accession>
<dbReference type="NCBIfam" id="TIGR00254">
    <property type="entry name" value="GGDEF"/>
    <property type="match status" value="1"/>
</dbReference>
<keyword evidence="1" id="KW-1133">Transmembrane helix</keyword>
<feature type="domain" description="EAL" evidence="2">
    <location>
        <begin position="499"/>
        <end position="750"/>
    </location>
</feature>
<evidence type="ECO:0000256" key="1">
    <source>
        <dbReference type="SAM" id="Phobius"/>
    </source>
</evidence>
<feature type="transmembrane region" description="Helical" evidence="1">
    <location>
        <begin position="143"/>
        <end position="160"/>
    </location>
</feature>
<proteinExistence type="predicted"/>
<feature type="domain" description="GGDEF" evidence="3">
    <location>
        <begin position="359"/>
        <end position="490"/>
    </location>
</feature>
<dbReference type="SMART" id="SM00267">
    <property type="entry name" value="GGDEF"/>
    <property type="match status" value="1"/>
</dbReference>
<name>A0A7W6ND00_9HYPH</name>
<dbReference type="InterPro" id="IPR001633">
    <property type="entry name" value="EAL_dom"/>
</dbReference>
<evidence type="ECO:0000259" key="3">
    <source>
        <dbReference type="PROSITE" id="PS50887"/>
    </source>
</evidence>
<dbReference type="Proteomes" id="UP000547011">
    <property type="component" value="Unassembled WGS sequence"/>
</dbReference>
<dbReference type="InterPro" id="IPR000160">
    <property type="entry name" value="GGDEF_dom"/>
</dbReference>
<dbReference type="Pfam" id="PF00990">
    <property type="entry name" value="GGDEF"/>
    <property type="match status" value="1"/>
</dbReference>
<dbReference type="Pfam" id="PF00563">
    <property type="entry name" value="EAL"/>
    <property type="match status" value="1"/>
</dbReference>
<dbReference type="EMBL" id="JACIEW010000008">
    <property type="protein sequence ID" value="MBB4053488.1"/>
    <property type="molecule type" value="Genomic_DNA"/>
</dbReference>
<dbReference type="InterPro" id="IPR035919">
    <property type="entry name" value="EAL_sf"/>
</dbReference>
<organism evidence="4 5">
    <name type="scientific">Devosia subaequoris</name>
    <dbReference type="NCBI Taxonomy" id="395930"/>
    <lineage>
        <taxon>Bacteria</taxon>
        <taxon>Pseudomonadati</taxon>
        <taxon>Pseudomonadota</taxon>
        <taxon>Alphaproteobacteria</taxon>
        <taxon>Hyphomicrobiales</taxon>
        <taxon>Devosiaceae</taxon>
        <taxon>Devosia</taxon>
    </lineage>
</organism>
<keyword evidence="5" id="KW-1185">Reference proteome</keyword>
<reference evidence="4 5" key="1">
    <citation type="submission" date="2020-08" db="EMBL/GenBank/DDBJ databases">
        <title>Genomic Encyclopedia of Type Strains, Phase IV (KMG-IV): sequencing the most valuable type-strain genomes for metagenomic binning, comparative biology and taxonomic classification.</title>
        <authorList>
            <person name="Goeker M."/>
        </authorList>
    </citation>
    <scope>NUCLEOTIDE SEQUENCE [LARGE SCALE GENOMIC DNA]</scope>
    <source>
        <strain evidence="4 5">DSM 23447</strain>
    </source>
</reference>
<protein>
    <submittedName>
        <fullName evidence="4">Diguanylate cyclase (GGDEF)-like protein</fullName>
    </submittedName>
</protein>
<dbReference type="Gene3D" id="3.20.20.450">
    <property type="entry name" value="EAL domain"/>
    <property type="match status" value="1"/>
</dbReference>
<dbReference type="AlphaFoldDB" id="A0A7W6ND00"/>
<dbReference type="PROSITE" id="PS50883">
    <property type="entry name" value="EAL"/>
    <property type="match status" value="1"/>
</dbReference>
<evidence type="ECO:0000313" key="5">
    <source>
        <dbReference type="Proteomes" id="UP000547011"/>
    </source>
</evidence>
<dbReference type="PANTHER" id="PTHR44757:SF2">
    <property type="entry name" value="BIOFILM ARCHITECTURE MAINTENANCE PROTEIN MBAA"/>
    <property type="match status" value="1"/>
</dbReference>
<gene>
    <name evidence="4" type="ORF">GGR20_003148</name>
</gene>